<dbReference type="Proteomes" id="UP001342418">
    <property type="component" value="Chromosome"/>
</dbReference>
<organism evidence="2 3">
    <name type="scientific">Nitratireductor thuwali</name>
    <dbReference type="NCBI Taxonomy" id="2267699"/>
    <lineage>
        <taxon>Bacteria</taxon>
        <taxon>Pseudomonadati</taxon>
        <taxon>Pseudomonadota</taxon>
        <taxon>Alphaproteobacteria</taxon>
        <taxon>Hyphomicrobiales</taxon>
        <taxon>Phyllobacteriaceae</taxon>
        <taxon>Nitratireductor</taxon>
    </lineage>
</organism>
<sequence length="200" mass="21759">MRLFLAGVVTIGMAFAAGAEEIESAYTDINAENDCTVFAMGQDGEDWSNLVCSGYKGYPVFIYYSDARESLFYGFPQQGDLAPAWESFSSFNEAGPKVEWRISRDGDRSVPFATIHRWFVSGPESVDEETEVLVVERVGQIGEWEGCAVGYVVATGNPGANEKARRIADNQARDFACGADQPVIDAGDVPVPDFTRADNG</sequence>
<dbReference type="EMBL" id="CP030941">
    <property type="protein sequence ID" value="UUP17433.1"/>
    <property type="molecule type" value="Genomic_DNA"/>
</dbReference>
<proteinExistence type="predicted"/>
<reference evidence="2 3" key="1">
    <citation type="submission" date="2018-07" db="EMBL/GenBank/DDBJ databases">
        <title>Genome sequence of Nitratireductor thuwali#1536.</title>
        <authorList>
            <person name="Michoud G."/>
            <person name="Merlino G."/>
            <person name="Sefrji F.O."/>
            <person name="Daffonchio D."/>
        </authorList>
    </citation>
    <scope>NUCLEOTIDE SEQUENCE [LARGE SCALE GENOMIC DNA]</scope>
    <source>
        <strain evidence="3">Nit1536</strain>
    </source>
</reference>
<keyword evidence="1" id="KW-0732">Signal</keyword>
<evidence type="ECO:0000256" key="1">
    <source>
        <dbReference type="SAM" id="SignalP"/>
    </source>
</evidence>
<keyword evidence="3" id="KW-1185">Reference proteome</keyword>
<protein>
    <submittedName>
        <fullName evidence="2">Uncharacterized protein</fullName>
    </submittedName>
</protein>
<name>A0ABY5MJH1_9HYPH</name>
<feature type="signal peptide" evidence="1">
    <location>
        <begin position="1"/>
        <end position="19"/>
    </location>
</feature>
<accession>A0ABY5MJH1</accession>
<gene>
    <name evidence="2" type="ORF">NTH_01898</name>
</gene>
<dbReference type="RefSeq" id="WP_338529767.1">
    <property type="nucleotide sequence ID" value="NZ_CP030941.1"/>
</dbReference>
<evidence type="ECO:0000313" key="2">
    <source>
        <dbReference type="EMBL" id="UUP17433.1"/>
    </source>
</evidence>
<feature type="chain" id="PRO_5047312212" evidence="1">
    <location>
        <begin position="20"/>
        <end position="200"/>
    </location>
</feature>
<evidence type="ECO:0000313" key="3">
    <source>
        <dbReference type="Proteomes" id="UP001342418"/>
    </source>
</evidence>